<evidence type="ECO:0000313" key="4">
    <source>
        <dbReference type="EMBL" id="AVQ03104.1"/>
    </source>
</evidence>
<dbReference type="InterPro" id="IPR032623">
    <property type="entry name" value="FecR_N"/>
</dbReference>
<accession>A0ABM6TJL8</accession>
<name>A0ABM6TJL8_9CAUL</name>
<dbReference type="RefSeq" id="WP_013080091.1">
    <property type="nucleotide sequence ID" value="NZ_CP027850.1"/>
</dbReference>
<evidence type="ECO:0000313" key="5">
    <source>
        <dbReference type="Proteomes" id="UP000240527"/>
    </source>
</evidence>
<gene>
    <name evidence="4" type="ORF">B7G68_15365</name>
</gene>
<sequence length="337" mass="36155">MTAPLTDPISQVAADWFARLRDDDADLDAWTTFQAWLEADPAHRLAYEAMETLWLDLEDDAPQALLNAAGATATVETLTRPSGPATPAPTPARASRPGHRRPIPWLIASGAIAAGLVAWVAASRWSPSAPIDYATAKGEVRAVTLVDGSRLTLGGATRITVEMNARRRAVTLSEGEATFDVAHEANRPFVVELGDQRVRVLGTEFNISRDQGHTAVTVRRGVVAVAQVGGGEVRLTRGQQVLHAEGSTVQEVREADPDAVFAWRSGKLIYDKAPLAMVVADFNRYGGPPIRVDPSAAKVTVSGVFLVDSPRAMVERLARFSGLTVVVRADEIILKGQ</sequence>
<dbReference type="Pfam" id="PF04773">
    <property type="entry name" value="FecR"/>
    <property type="match status" value="1"/>
</dbReference>
<feature type="domain" description="FecR protein" evidence="2">
    <location>
        <begin position="132"/>
        <end position="223"/>
    </location>
</feature>
<dbReference type="Pfam" id="PF16220">
    <property type="entry name" value="DUF4880"/>
    <property type="match status" value="1"/>
</dbReference>
<feature type="domain" description="FecR N-terminal" evidence="3">
    <location>
        <begin position="13"/>
        <end position="53"/>
    </location>
</feature>
<dbReference type="InterPro" id="IPR006860">
    <property type="entry name" value="FecR"/>
</dbReference>
<keyword evidence="5" id="KW-1185">Reference proteome</keyword>
<evidence type="ECO:0000259" key="3">
    <source>
        <dbReference type="Pfam" id="PF16220"/>
    </source>
</evidence>
<dbReference type="EMBL" id="CP027850">
    <property type="protein sequence ID" value="AVQ03104.1"/>
    <property type="molecule type" value="Genomic_DNA"/>
</dbReference>
<dbReference type="PANTHER" id="PTHR30273:SF2">
    <property type="entry name" value="PROTEIN FECR"/>
    <property type="match status" value="1"/>
</dbReference>
<feature type="region of interest" description="Disordered" evidence="1">
    <location>
        <begin position="75"/>
        <end position="99"/>
    </location>
</feature>
<reference evidence="4 5" key="1">
    <citation type="journal article" date="2015" name="Biotechnol. Bioeng.">
        <title>Genome sequence and phenotypic characterization of Caulobacter segnis.</title>
        <authorList>
            <person name="Patel S."/>
            <person name="Fletcher B."/>
            <person name="Scott D.C."/>
            <person name="Ely B."/>
        </authorList>
    </citation>
    <scope>NUCLEOTIDE SEQUENCE [LARGE SCALE GENOMIC DNA]</scope>
    <source>
        <strain evidence="4 5">TK0059</strain>
    </source>
</reference>
<dbReference type="PIRSF" id="PIRSF018266">
    <property type="entry name" value="FecR"/>
    <property type="match status" value="1"/>
</dbReference>
<proteinExistence type="predicted"/>
<evidence type="ECO:0000259" key="2">
    <source>
        <dbReference type="Pfam" id="PF04773"/>
    </source>
</evidence>
<dbReference type="PANTHER" id="PTHR30273">
    <property type="entry name" value="PERIPLASMIC SIGNAL SENSOR AND SIGMA FACTOR ACTIVATOR FECR-RELATED"/>
    <property type="match status" value="1"/>
</dbReference>
<protein>
    <submittedName>
        <fullName evidence="4">DUF4880 domain-containing protein</fullName>
    </submittedName>
</protein>
<dbReference type="InterPro" id="IPR012373">
    <property type="entry name" value="Ferrdict_sens_TM"/>
</dbReference>
<dbReference type="Gene3D" id="2.60.120.1440">
    <property type="match status" value="1"/>
</dbReference>
<organism evidence="4 5">
    <name type="scientific">Caulobacter segnis</name>
    <dbReference type="NCBI Taxonomy" id="88688"/>
    <lineage>
        <taxon>Bacteria</taxon>
        <taxon>Pseudomonadati</taxon>
        <taxon>Pseudomonadota</taxon>
        <taxon>Alphaproteobacteria</taxon>
        <taxon>Caulobacterales</taxon>
        <taxon>Caulobacteraceae</taxon>
        <taxon>Caulobacter</taxon>
    </lineage>
</organism>
<evidence type="ECO:0000256" key="1">
    <source>
        <dbReference type="SAM" id="MobiDB-lite"/>
    </source>
</evidence>
<dbReference type="Proteomes" id="UP000240527">
    <property type="component" value="Chromosome"/>
</dbReference>